<dbReference type="Proteomes" id="UP001233360">
    <property type="component" value="Unassembled WGS sequence"/>
</dbReference>
<gene>
    <name evidence="2" type="ORF">QE380_002885</name>
</gene>
<name>A0ABU0UZE9_ACIBI</name>
<keyword evidence="1" id="KW-0732">Signal</keyword>
<dbReference type="Gene3D" id="2.40.160.10">
    <property type="entry name" value="Porin"/>
    <property type="match status" value="1"/>
</dbReference>
<dbReference type="InterPro" id="IPR023614">
    <property type="entry name" value="Porin_dom_sf"/>
</dbReference>
<accession>A0ABU0UZE9</accession>
<evidence type="ECO:0000256" key="1">
    <source>
        <dbReference type="SAM" id="SignalP"/>
    </source>
</evidence>
<protein>
    <submittedName>
        <fullName evidence="2">Uncharacterized protein</fullName>
    </submittedName>
</protein>
<evidence type="ECO:0000313" key="2">
    <source>
        <dbReference type="EMBL" id="MDQ1209962.1"/>
    </source>
</evidence>
<reference evidence="2 3" key="1">
    <citation type="submission" date="2023-07" db="EMBL/GenBank/DDBJ databases">
        <title>Functional and genomic diversity of the sorghum phyllosphere microbiome.</title>
        <authorList>
            <person name="Shade A."/>
        </authorList>
    </citation>
    <scope>NUCLEOTIDE SEQUENCE [LARGE SCALE GENOMIC DNA]</scope>
    <source>
        <strain evidence="2 3">SORGH_AS_0887</strain>
    </source>
</reference>
<dbReference type="RefSeq" id="WP_307004493.1">
    <property type="nucleotide sequence ID" value="NZ_JAUTBK010000002.1"/>
</dbReference>
<evidence type="ECO:0000313" key="3">
    <source>
        <dbReference type="Proteomes" id="UP001233360"/>
    </source>
</evidence>
<proteinExistence type="predicted"/>
<feature type="signal peptide" evidence="1">
    <location>
        <begin position="1"/>
        <end position="20"/>
    </location>
</feature>
<keyword evidence="3" id="KW-1185">Reference proteome</keyword>
<feature type="chain" id="PRO_5046431777" evidence="1">
    <location>
        <begin position="21"/>
        <end position="392"/>
    </location>
</feature>
<dbReference type="EMBL" id="JAUTBK010000002">
    <property type="protein sequence ID" value="MDQ1209962.1"/>
    <property type="molecule type" value="Genomic_DNA"/>
</dbReference>
<organism evidence="2 3">
    <name type="scientific">Acinetobacter baylyi</name>
    <dbReference type="NCBI Taxonomy" id="202950"/>
    <lineage>
        <taxon>Bacteria</taxon>
        <taxon>Pseudomonadati</taxon>
        <taxon>Pseudomonadota</taxon>
        <taxon>Gammaproteobacteria</taxon>
        <taxon>Moraxellales</taxon>
        <taxon>Moraxellaceae</taxon>
        <taxon>Acinetobacter</taxon>
    </lineage>
</organism>
<sequence length="392" mass="44743">MNKSLLLLTITIAFTPVVYAQDLSWGDPKAEAGQVKVSGAIRTRYLSKDFQDEANEGSNNNWRLADIKLNLNYENPKWLAALDARCYEYDELCDAVFLSDAWVGYKISDQQRVSIGLQPVEFGFGRFWGSSYYETLMNTVGFEDVSALGLRYQINHDDYHLGLGFYPTDGGNYKGTSQDSSRYSPAFVKADDLTTGTYLEERNMWIGRMSKNFHMNAVEGLSTEVGTSFWYSDLKNKKNGLSGSRHSWNVFAQTQYNAWQWMFLAGKQSVNNRDDMQPDTSTLGAFDSNYQLANKTKYLVNEINYSFNQPFYKIENIKPYVSYSRLFKQQSGYQDSDRLIAGVSFNYKAIGIQGEYIWSRNDPMTGASSDGLAQGDRNGWNRMLYLALGYYF</sequence>
<comment type="caution">
    <text evidence="2">The sequence shown here is derived from an EMBL/GenBank/DDBJ whole genome shotgun (WGS) entry which is preliminary data.</text>
</comment>